<feature type="region of interest" description="Disordered" evidence="1">
    <location>
        <begin position="1"/>
        <end position="73"/>
    </location>
</feature>
<gene>
    <name evidence="2" type="ORF">Syun_014654</name>
</gene>
<proteinExistence type="predicted"/>
<reference evidence="2 3" key="1">
    <citation type="submission" date="2024-01" db="EMBL/GenBank/DDBJ databases">
        <title>Genome assemblies of Stephania.</title>
        <authorList>
            <person name="Yang L."/>
        </authorList>
    </citation>
    <scope>NUCLEOTIDE SEQUENCE [LARGE SCALE GENOMIC DNA]</scope>
    <source>
        <strain evidence="2">YNDBR</strain>
        <tissue evidence="2">Leaf</tissue>
    </source>
</reference>
<dbReference type="AlphaFoldDB" id="A0AAP0P9T9"/>
<evidence type="ECO:0000256" key="1">
    <source>
        <dbReference type="SAM" id="MobiDB-lite"/>
    </source>
</evidence>
<comment type="caution">
    <text evidence="2">The sequence shown here is derived from an EMBL/GenBank/DDBJ whole genome shotgun (WGS) entry which is preliminary data.</text>
</comment>
<protein>
    <submittedName>
        <fullName evidence="2">Uncharacterized protein</fullName>
    </submittedName>
</protein>
<dbReference type="EMBL" id="JBBNAF010000006">
    <property type="protein sequence ID" value="KAK9135324.1"/>
    <property type="molecule type" value="Genomic_DNA"/>
</dbReference>
<sequence length="104" mass="12253">MNLDTHLFSSSRRNEEREREREREREKRREWERERERIRKEKEREIGSADGGSRCTGEPASRPTRKGACEQQLRRDEAAAVAARRLELWRRRNSGDGATSTAAQ</sequence>
<feature type="compositionally biased region" description="Basic and acidic residues" evidence="1">
    <location>
        <begin position="12"/>
        <end position="47"/>
    </location>
</feature>
<evidence type="ECO:0000313" key="3">
    <source>
        <dbReference type="Proteomes" id="UP001420932"/>
    </source>
</evidence>
<keyword evidence="3" id="KW-1185">Reference proteome</keyword>
<name>A0AAP0P9T9_9MAGN</name>
<organism evidence="2 3">
    <name type="scientific">Stephania yunnanensis</name>
    <dbReference type="NCBI Taxonomy" id="152371"/>
    <lineage>
        <taxon>Eukaryota</taxon>
        <taxon>Viridiplantae</taxon>
        <taxon>Streptophyta</taxon>
        <taxon>Embryophyta</taxon>
        <taxon>Tracheophyta</taxon>
        <taxon>Spermatophyta</taxon>
        <taxon>Magnoliopsida</taxon>
        <taxon>Ranunculales</taxon>
        <taxon>Menispermaceae</taxon>
        <taxon>Menispermoideae</taxon>
        <taxon>Cissampelideae</taxon>
        <taxon>Stephania</taxon>
    </lineage>
</organism>
<dbReference type="Proteomes" id="UP001420932">
    <property type="component" value="Unassembled WGS sequence"/>
</dbReference>
<accession>A0AAP0P9T9</accession>
<evidence type="ECO:0000313" key="2">
    <source>
        <dbReference type="EMBL" id="KAK9135324.1"/>
    </source>
</evidence>